<evidence type="ECO:0000256" key="2">
    <source>
        <dbReference type="SAM" id="Phobius"/>
    </source>
</evidence>
<dbReference type="EMBL" id="UFQS01000322">
    <property type="protein sequence ID" value="SSX02869.1"/>
    <property type="molecule type" value="Genomic_DNA"/>
</dbReference>
<reference evidence="4" key="2">
    <citation type="submission" date="2018-07" db="EMBL/GenBank/DDBJ databases">
        <authorList>
            <person name="Quirk P.G."/>
            <person name="Krulwich T.A."/>
        </authorList>
    </citation>
    <scope>NUCLEOTIDE SEQUENCE</scope>
</reference>
<feature type="transmembrane region" description="Helical" evidence="2">
    <location>
        <begin position="78"/>
        <end position="105"/>
    </location>
</feature>
<feature type="transmembrane region" description="Helical" evidence="2">
    <location>
        <begin position="7"/>
        <end position="33"/>
    </location>
</feature>
<feature type="compositionally biased region" description="Polar residues" evidence="1">
    <location>
        <begin position="281"/>
        <end position="296"/>
    </location>
</feature>
<evidence type="ECO:0000313" key="3">
    <source>
        <dbReference type="EMBL" id="SSX02869.1"/>
    </source>
</evidence>
<reference evidence="3" key="1">
    <citation type="submission" date="2018-04" db="EMBL/GenBank/DDBJ databases">
        <authorList>
            <person name="Go L.Y."/>
            <person name="Mitchell J.A."/>
        </authorList>
    </citation>
    <scope>NUCLEOTIDE SEQUENCE</scope>
    <source>
        <tissue evidence="3">Whole organism</tissue>
    </source>
</reference>
<sequence>MGENKPALYAAGVTCLAFVCFALSATAVGLPVWGYFSSSGSSWDINKGYFGPWRTCKSLNYGRENCRSESLGFKTPDAVYFTGIFGVISCICLGLFCIFSVLQIAMISAKDKVVIKYSVLVVLKLVLVILAVILSLVATLIFAIVTDDIRGGYRVTNGISFYLELLVIAFSIGLFVLALYDVMMSRRTGGDPTMPTDPNAPAITFNNPGFREGNGRNGGISMTDSSAKPYSSINGSIQSMNTTVTSVTNGSSIGSVTRSPLRSSLKKPRPRNNDGLGIQNPGFSGSGTSPTMQRSGSVKKVRIQTQSTDV</sequence>
<dbReference type="OMA" id="GFKEPRN"/>
<feature type="region of interest" description="Disordered" evidence="1">
    <location>
        <begin position="245"/>
        <end position="310"/>
    </location>
</feature>
<dbReference type="AlphaFoldDB" id="A0A336LYS8"/>
<feature type="transmembrane region" description="Helical" evidence="2">
    <location>
        <begin position="117"/>
        <end position="144"/>
    </location>
</feature>
<protein>
    <submittedName>
        <fullName evidence="4">CSON008565 protein</fullName>
    </submittedName>
</protein>
<feature type="compositionally biased region" description="Low complexity" evidence="1">
    <location>
        <begin position="245"/>
        <end position="257"/>
    </location>
</feature>
<gene>
    <name evidence="4" type="primary">CSON008565</name>
</gene>
<dbReference type="EMBL" id="UFQT01000322">
    <property type="protein sequence ID" value="SSX23236.1"/>
    <property type="molecule type" value="Genomic_DNA"/>
</dbReference>
<dbReference type="VEuPathDB" id="VectorBase:CSON008565"/>
<accession>A0A336LYS8</accession>
<dbReference type="Gene3D" id="1.20.140.150">
    <property type="match status" value="1"/>
</dbReference>
<keyword evidence="2" id="KW-1133">Transmembrane helix</keyword>
<name>A0A336LYS8_CULSO</name>
<keyword evidence="2" id="KW-0812">Transmembrane</keyword>
<proteinExistence type="predicted"/>
<evidence type="ECO:0000256" key="1">
    <source>
        <dbReference type="SAM" id="MobiDB-lite"/>
    </source>
</evidence>
<organism evidence="4">
    <name type="scientific">Culicoides sonorensis</name>
    <name type="common">Biting midge</name>
    <dbReference type="NCBI Taxonomy" id="179676"/>
    <lineage>
        <taxon>Eukaryota</taxon>
        <taxon>Metazoa</taxon>
        <taxon>Ecdysozoa</taxon>
        <taxon>Arthropoda</taxon>
        <taxon>Hexapoda</taxon>
        <taxon>Insecta</taxon>
        <taxon>Pterygota</taxon>
        <taxon>Neoptera</taxon>
        <taxon>Endopterygota</taxon>
        <taxon>Diptera</taxon>
        <taxon>Nematocera</taxon>
        <taxon>Chironomoidea</taxon>
        <taxon>Ceratopogonidae</taxon>
        <taxon>Ceratopogoninae</taxon>
        <taxon>Culicoides</taxon>
        <taxon>Monoculicoides</taxon>
    </lineage>
</organism>
<evidence type="ECO:0000313" key="4">
    <source>
        <dbReference type="EMBL" id="SSX23236.1"/>
    </source>
</evidence>
<keyword evidence="2" id="KW-0472">Membrane</keyword>
<feature type="transmembrane region" description="Helical" evidence="2">
    <location>
        <begin position="159"/>
        <end position="180"/>
    </location>
</feature>